<sequence>MSSTRTPTYILIGLLAFAAIGLLAGLYSGLLRLGLLSDLSTQPISPILHGPLMINGFLGTLIGLERAAALDKRWAFAAPLLLAASSALLLAGFTTIGQWLLVAGSVGLAAVMIYLYVLQPKVYHLIMALGAITLLVGNILYLWDWPIFELVGWWAAFPLLTIFGERLELNRIMRPPKRAQHFFTALNLLWIGSLVVVHFDRSLGWRISSVLLIAIALWLFKYDIAKRTVKAMEWTRYSAISLLSGYSWLVITGLLGFWQGFATAGPYYDGLLHMIFVGFVFSMIFAHASVIIPSLSGKLVPYHNYFYLPLMLLHGFLVIRITGDVMHWPGIRITGSYGNVLAIILFLGGIIFQLFFSKRKSLTENP</sequence>
<comment type="caution">
    <text evidence="2">The sequence shown here is derived from an EMBL/GenBank/DDBJ whole genome shotgun (WGS) entry which is preliminary data.</text>
</comment>
<feature type="transmembrane region" description="Helical" evidence="1">
    <location>
        <begin position="151"/>
        <end position="169"/>
    </location>
</feature>
<dbReference type="EMBL" id="JAALLS010000035">
    <property type="protein sequence ID" value="NGP90122.1"/>
    <property type="molecule type" value="Genomic_DNA"/>
</dbReference>
<feature type="transmembrane region" description="Helical" evidence="1">
    <location>
        <begin position="237"/>
        <end position="258"/>
    </location>
</feature>
<accession>A0A6M1TJ87</accession>
<keyword evidence="1" id="KW-0812">Transmembrane</keyword>
<protein>
    <recommendedName>
        <fullName evidence="4">NnrS family protein</fullName>
    </recommendedName>
</protein>
<feature type="transmembrane region" description="Helical" evidence="1">
    <location>
        <begin position="7"/>
        <end position="27"/>
    </location>
</feature>
<feature type="transmembrane region" description="Helical" evidence="1">
    <location>
        <begin position="205"/>
        <end position="225"/>
    </location>
</feature>
<feature type="transmembrane region" description="Helical" evidence="1">
    <location>
        <begin position="270"/>
        <end position="292"/>
    </location>
</feature>
<evidence type="ECO:0000256" key="1">
    <source>
        <dbReference type="SAM" id="Phobius"/>
    </source>
</evidence>
<feature type="transmembrane region" description="Helical" evidence="1">
    <location>
        <begin position="76"/>
        <end position="93"/>
    </location>
</feature>
<feature type="transmembrane region" description="Helical" evidence="1">
    <location>
        <begin position="125"/>
        <end position="145"/>
    </location>
</feature>
<feature type="transmembrane region" description="Helical" evidence="1">
    <location>
        <begin position="99"/>
        <end position="118"/>
    </location>
</feature>
<dbReference type="RefSeq" id="WP_165271349.1">
    <property type="nucleotide sequence ID" value="NZ_JAALLS010000035.1"/>
</dbReference>
<evidence type="ECO:0000313" key="2">
    <source>
        <dbReference type="EMBL" id="NGP90122.1"/>
    </source>
</evidence>
<proteinExistence type="predicted"/>
<gene>
    <name evidence="2" type="ORF">G3569_17320</name>
</gene>
<keyword evidence="1" id="KW-1133">Transmembrane helix</keyword>
<evidence type="ECO:0000313" key="3">
    <source>
        <dbReference type="Proteomes" id="UP000479132"/>
    </source>
</evidence>
<reference evidence="2 3" key="1">
    <citation type="submission" date="2020-02" db="EMBL/GenBank/DDBJ databases">
        <title>Aliifodinibius halophilus 2W32, complete genome.</title>
        <authorList>
            <person name="Li Y."/>
            <person name="Wu S."/>
        </authorList>
    </citation>
    <scope>NUCLEOTIDE SEQUENCE [LARGE SCALE GENOMIC DNA]</scope>
    <source>
        <strain evidence="2 3">2W32</strain>
    </source>
</reference>
<feature type="transmembrane region" description="Helical" evidence="1">
    <location>
        <begin position="335"/>
        <end position="356"/>
    </location>
</feature>
<organism evidence="2 3">
    <name type="scientific">Fodinibius halophilus</name>
    <dbReference type="NCBI Taxonomy" id="1736908"/>
    <lineage>
        <taxon>Bacteria</taxon>
        <taxon>Pseudomonadati</taxon>
        <taxon>Balneolota</taxon>
        <taxon>Balneolia</taxon>
        <taxon>Balneolales</taxon>
        <taxon>Balneolaceae</taxon>
        <taxon>Fodinibius</taxon>
    </lineage>
</organism>
<name>A0A6M1TJ87_9BACT</name>
<keyword evidence="3" id="KW-1185">Reference proteome</keyword>
<dbReference type="AlphaFoldDB" id="A0A6M1TJ87"/>
<dbReference type="Proteomes" id="UP000479132">
    <property type="component" value="Unassembled WGS sequence"/>
</dbReference>
<feature type="transmembrane region" description="Helical" evidence="1">
    <location>
        <begin position="304"/>
        <end position="323"/>
    </location>
</feature>
<feature type="transmembrane region" description="Helical" evidence="1">
    <location>
        <begin position="47"/>
        <end position="64"/>
    </location>
</feature>
<evidence type="ECO:0008006" key="4">
    <source>
        <dbReference type="Google" id="ProtNLM"/>
    </source>
</evidence>
<keyword evidence="1" id="KW-0472">Membrane</keyword>
<feature type="transmembrane region" description="Helical" evidence="1">
    <location>
        <begin position="181"/>
        <end position="199"/>
    </location>
</feature>